<proteinExistence type="predicted"/>
<reference evidence="3" key="1">
    <citation type="submission" date="2020-11" db="EMBL/GenBank/DDBJ databases">
        <authorList>
            <consortium name="DOE Joint Genome Institute"/>
            <person name="Ahrendt S."/>
            <person name="Riley R."/>
            <person name="Andreopoulos W."/>
            <person name="Labutti K."/>
            <person name="Pangilinan J."/>
            <person name="Ruiz-Duenas F.J."/>
            <person name="Barrasa J.M."/>
            <person name="Sanchez-Garcia M."/>
            <person name="Camarero S."/>
            <person name="Miyauchi S."/>
            <person name="Serrano A."/>
            <person name="Linde D."/>
            <person name="Babiker R."/>
            <person name="Drula E."/>
            <person name="Ayuso-Fernandez I."/>
            <person name="Pacheco R."/>
            <person name="Padilla G."/>
            <person name="Ferreira P."/>
            <person name="Barriuso J."/>
            <person name="Kellner H."/>
            <person name="Castanera R."/>
            <person name="Alfaro M."/>
            <person name="Ramirez L."/>
            <person name="Pisabarro A.G."/>
            <person name="Kuo A."/>
            <person name="Tritt A."/>
            <person name="Lipzen A."/>
            <person name="He G."/>
            <person name="Yan M."/>
            <person name="Ng V."/>
            <person name="Cullen D."/>
            <person name="Martin F."/>
            <person name="Rosso M.-N."/>
            <person name="Henrissat B."/>
            <person name="Hibbett D."/>
            <person name="Martinez A.T."/>
            <person name="Grigoriev I.V."/>
        </authorList>
    </citation>
    <scope>NUCLEOTIDE SEQUENCE</scope>
    <source>
        <strain evidence="3">CBS 506.95</strain>
    </source>
</reference>
<keyword evidence="2" id="KW-1133">Transmembrane helix</keyword>
<dbReference type="PANTHER" id="PTHR35043:SF7">
    <property type="entry name" value="TRANSCRIPTION FACTOR DOMAIN-CONTAINING PROTEIN"/>
    <property type="match status" value="1"/>
</dbReference>
<organism evidence="3 4">
    <name type="scientific">Crepidotus variabilis</name>
    <dbReference type="NCBI Taxonomy" id="179855"/>
    <lineage>
        <taxon>Eukaryota</taxon>
        <taxon>Fungi</taxon>
        <taxon>Dikarya</taxon>
        <taxon>Basidiomycota</taxon>
        <taxon>Agaricomycotina</taxon>
        <taxon>Agaricomycetes</taxon>
        <taxon>Agaricomycetidae</taxon>
        <taxon>Agaricales</taxon>
        <taxon>Agaricineae</taxon>
        <taxon>Crepidotaceae</taxon>
        <taxon>Crepidotus</taxon>
    </lineage>
</organism>
<dbReference type="OrthoDB" id="9451547at2759"/>
<feature type="compositionally biased region" description="Low complexity" evidence="1">
    <location>
        <begin position="275"/>
        <end position="286"/>
    </location>
</feature>
<dbReference type="AlphaFoldDB" id="A0A9P6ENW6"/>
<dbReference type="Proteomes" id="UP000807306">
    <property type="component" value="Unassembled WGS sequence"/>
</dbReference>
<protein>
    <submittedName>
        <fullName evidence="3">Uncharacterized protein</fullName>
    </submittedName>
</protein>
<accession>A0A9P6ENW6</accession>
<dbReference type="PANTHER" id="PTHR35043">
    <property type="entry name" value="TRANSCRIPTION FACTOR DOMAIN-CONTAINING PROTEIN"/>
    <property type="match status" value="1"/>
</dbReference>
<keyword evidence="4" id="KW-1185">Reference proteome</keyword>
<keyword evidence="2" id="KW-0812">Transmembrane</keyword>
<feature type="transmembrane region" description="Helical" evidence="2">
    <location>
        <begin position="352"/>
        <end position="372"/>
    </location>
</feature>
<feature type="transmembrane region" description="Helical" evidence="2">
    <location>
        <begin position="384"/>
        <end position="408"/>
    </location>
</feature>
<comment type="caution">
    <text evidence="3">The sequence shown here is derived from an EMBL/GenBank/DDBJ whole genome shotgun (WGS) entry which is preliminary data.</text>
</comment>
<evidence type="ECO:0000313" key="3">
    <source>
        <dbReference type="EMBL" id="KAF9532212.1"/>
    </source>
</evidence>
<sequence length="469" mass="52632">MPTLVTPPHVALYKPRSTSLIRRDDCQDERSTYEIIWSCLSTIFAVTWLAIHPNMPDPSSSWRWRTWSRVLIMCWAVIAPDLVVYCALNQFVAAREIGKVYKDRGWTTTHGFFLQMGGFRLLRLDGTSYPLWVDRFDELLKAGQVDFPNISKDEINDKSKGDVLAKGVAVLQTTWFIVQCIARGVKKLDVTTLEIFTVGFAALNAVMYFLWWDKPHNVEQAYMIPLKVLPAIPDPEGDKLLQAPSSNSGNPVASSTTAVAPIPALESYLEQSPRTVTPVSTPTSHPSTPPPEPLSTPHVSIRHAVGRNIYAFLSAIIRLIVNPYFWMATDHDMSDDKNYVGVFYAYNAGRSAFKFGIMLPITITYGAIHCAAWSFSFPTSAERVLWHVSSLVLVAVPFYFFVVLLFIGSFDEKPWVFQVAKLTGAFGLLMYVFARLILMVLAFVGLRRLDSIFPSSRVKPITGCFNAIK</sequence>
<evidence type="ECO:0000256" key="2">
    <source>
        <dbReference type="SAM" id="Phobius"/>
    </source>
</evidence>
<dbReference type="EMBL" id="MU157832">
    <property type="protein sequence ID" value="KAF9532212.1"/>
    <property type="molecule type" value="Genomic_DNA"/>
</dbReference>
<keyword evidence="2" id="KW-0472">Membrane</keyword>
<feature type="transmembrane region" description="Helical" evidence="2">
    <location>
        <begin position="70"/>
        <end position="94"/>
    </location>
</feature>
<feature type="transmembrane region" description="Helical" evidence="2">
    <location>
        <begin position="428"/>
        <end position="446"/>
    </location>
</feature>
<feature type="region of interest" description="Disordered" evidence="1">
    <location>
        <begin position="275"/>
        <end position="297"/>
    </location>
</feature>
<evidence type="ECO:0000256" key="1">
    <source>
        <dbReference type="SAM" id="MobiDB-lite"/>
    </source>
</evidence>
<evidence type="ECO:0000313" key="4">
    <source>
        <dbReference type="Proteomes" id="UP000807306"/>
    </source>
</evidence>
<name>A0A9P6ENW6_9AGAR</name>
<feature type="transmembrane region" description="Helical" evidence="2">
    <location>
        <begin position="309"/>
        <end position="327"/>
    </location>
</feature>
<feature type="transmembrane region" description="Helical" evidence="2">
    <location>
        <begin position="32"/>
        <end position="50"/>
    </location>
</feature>
<gene>
    <name evidence="3" type="ORF">CPB83DRAFT_903768</name>
</gene>